<evidence type="ECO:0000256" key="1">
    <source>
        <dbReference type="ARBA" id="ARBA00009249"/>
    </source>
</evidence>
<protein>
    <recommendedName>
        <fullName evidence="3">Glycine cleavage system H protein</fullName>
    </recommendedName>
</protein>
<gene>
    <name evidence="6" type="primary">gcvH_1</name>
    <name evidence="3" type="synonym">gcvH</name>
    <name evidence="6" type="ORF">C1752_04062</name>
</gene>
<dbReference type="Proteomes" id="UP000248857">
    <property type="component" value="Unassembled WGS sequence"/>
</dbReference>
<comment type="similarity">
    <text evidence="1 3">Belongs to the GcvH family.</text>
</comment>
<comment type="caution">
    <text evidence="6">The sequence shown here is derived from an EMBL/GenBank/DDBJ whole genome shotgun (WGS) entry which is preliminary data.</text>
</comment>
<dbReference type="HAMAP" id="MF_00272">
    <property type="entry name" value="GcvH"/>
    <property type="match status" value="1"/>
</dbReference>
<feature type="domain" description="Lipoyl-binding" evidence="5">
    <location>
        <begin position="24"/>
        <end position="106"/>
    </location>
</feature>
<dbReference type="GO" id="GO:0019464">
    <property type="term" value="P:glycine decarboxylation via glycine cleavage system"/>
    <property type="evidence" value="ECO:0007669"/>
    <property type="project" value="UniProtKB-UniRule"/>
</dbReference>
<sequence length="129" mass="14227">MSFEYPETLKYFDSHEYVHLEGDTATIGITAYAVDQLGDIVFVELPEVDEQLTKGETCGNIESVKAVEDLYAPITGKVVECNAAVIETPEMLAEDPYQAGWLMKIQVSDPTELKDSLSVGDYRTLVEGS</sequence>
<dbReference type="NCBIfam" id="TIGR00527">
    <property type="entry name" value="gcvH"/>
    <property type="match status" value="1"/>
</dbReference>
<comment type="cofactor">
    <cofactor evidence="3">
        <name>(R)-lipoate</name>
        <dbReference type="ChEBI" id="CHEBI:83088"/>
    </cofactor>
    <text evidence="3">Binds 1 lipoyl cofactor covalently.</text>
</comment>
<evidence type="ECO:0000256" key="4">
    <source>
        <dbReference type="PIRSR" id="PIRSR617453-50"/>
    </source>
</evidence>
<dbReference type="PROSITE" id="PS50968">
    <property type="entry name" value="BIOTINYL_LIPOYL"/>
    <property type="match status" value="1"/>
</dbReference>
<keyword evidence="7" id="KW-1185">Reference proteome</keyword>
<dbReference type="InterPro" id="IPR000089">
    <property type="entry name" value="Biotin_lipoyl"/>
</dbReference>
<dbReference type="PANTHER" id="PTHR11715">
    <property type="entry name" value="GLYCINE CLEAVAGE SYSTEM H PROTEIN"/>
    <property type="match status" value="1"/>
</dbReference>
<name>A0A2W1JEP5_9CYAN</name>
<evidence type="ECO:0000256" key="3">
    <source>
        <dbReference type="HAMAP-Rule" id="MF_00272"/>
    </source>
</evidence>
<evidence type="ECO:0000259" key="5">
    <source>
        <dbReference type="PROSITE" id="PS50968"/>
    </source>
</evidence>
<proteinExistence type="inferred from homology"/>
<dbReference type="InterPro" id="IPR017453">
    <property type="entry name" value="GCV_H_sub"/>
</dbReference>
<feature type="modified residue" description="N6-lipoyllysine" evidence="3 4">
    <location>
        <position position="65"/>
    </location>
</feature>
<comment type="subunit">
    <text evidence="3">The glycine cleavage system is composed of four proteins: P, T, L and H.</text>
</comment>
<dbReference type="GO" id="GO:0005960">
    <property type="term" value="C:glycine cleavage complex"/>
    <property type="evidence" value="ECO:0007669"/>
    <property type="project" value="InterPro"/>
</dbReference>
<dbReference type="AlphaFoldDB" id="A0A2W1JEP5"/>
<dbReference type="PROSITE" id="PS00189">
    <property type="entry name" value="LIPOYL"/>
    <property type="match status" value="1"/>
</dbReference>
<dbReference type="GO" id="GO:0009249">
    <property type="term" value="P:protein lipoylation"/>
    <property type="evidence" value="ECO:0007669"/>
    <property type="project" value="TreeGrafter"/>
</dbReference>
<dbReference type="InterPro" id="IPR003016">
    <property type="entry name" value="2-oxoA_DH_lipoyl-BS"/>
</dbReference>
<dbReference type="InterPro" id="IPR002930">
    <property type="entry name" value="GCV_H"/>
</dbReference>
<dbReference type="EMBL" id="PQWO01000012">
    <property type="protein sequence ID" value="PZD72138.1"/>
    <property type="molecule type" value="Genomic_DNA"/>
</dbReference>
<comment type="function">
    <text evidence="3">The glycine cleavage system catalyzes the degradation of glycine. The H protein shuttles the methylamine group of glycine from the P protein to the T protein.</text>
</comment>
<dbReference type="PANTHER" id="PTHR11715:SF3">
    <property type="entry name" value="GLYCINE CLEAVAGE SYSTEM H PROTEIN-RELATED"/>
    <property type="match status" value="1"/>
</dbReference>
<dbReference type="OrthoDB" id="9796712at2"/>
<dbReference type="CDD" id="cd06848">
    <property type="entry name" value="GCS_H"/>
    <property type="match status" value="1"/>
</dbReference>
<evidence type="ECO:0000313" key="7">
    <source>
        <dbReference type="Proteomes" id="UP000248857"/>
    </source>
</evidence>
<dbReference type="RefSeq" id="WP_110987462.1">
    <property type="nucleotide sequence ID" value="NZ_CAWNWM010000012.1"/>
</dbReference>
<dbReference type="InterPro" id="IPR033753">
    <property type="entry name" value="GCV_H/Fam206"/>
</dbReference>
<organism evidence="6 7">
    <name type="scientific">Acaryochloris thomasi RCC1774</name>
    <dbReference type="NCBI Taxonomy" id="1764569"/>
    <lineage>
        <taxon>Bacteria</taxon>
        <taxon>Bacillati</taxon>
        <taxon>Cyanobacteriota</taxon>
        <taxon>Cyanophyceae</taxon>
        <taxon>Acaryochloridales</taxon>
        <taxon>Acaryochloridaceae</taxon>
        <taxon>Acaryochloris</taxon>
        <taxon>Acaryochloris thomasi</taxon>
    </lineage>
</organism>
<keyword evidence="2 3" id="KW-0450">Lipoyl</keyword>
<dbReference type="GO" id="GO:0005829">
    <property type="term" value="C:cytosol"/>
    <property type="evidence" value="ECO:0007669"/>
    <property type="project" value="TreeGrafter"/>
</dbReference>
<evidence type="ECO:0000313" key="6">
    <source>
        <dbReference type="EMBL" id="PZD72138.1"/>
    </source>
</evidence>
<evidence type="ECO:0000256" key="2">
    <source>
        <dbReference type="ARBA" id="ARBA00022823"/>
    </source>
</evidence>
<dbReference type="InterPro" id="IPR011053">
    <property type="entry name" value="Single_hybrid_motif"/>
</dbReference>
<dbReference type="Gene3D" id="2.40.50.100">
    <property type="match status" value="1"/>
</dbReference>
<dbReference type="Pfam" id="PF01597">
    <property type="entry name" value="GCV_H"/>
    <property type="match status" value="1"/>
</dbReference>
<reference evidence="6 7" key="1">
    <citation type="journal article" date="2018" name="Sci. Rep.">
        <title>A novel species of the marine cyanobacterium Acaryochloris with a unique pigment content and lifestyle.</title>
        <authorList>
            <person name="Partensky F."/>
            <person name="Six C."/>
            <person name="Ratin M."/>
            <person name="Garczarek L."/>
            <person name="Vaulot D."/>
            <person name="Probert I."/>
            <person name="Calteau A."/>
            <person name="Gourvil P."/>
            <person name="Marie D."/>
            <person name="Grebert T."/>
            <person name="Bouchier C."/>
            <person name="Le Panse S."/>
            <person name="Gachenot M."/>
            <person name="Rodriguez F."/>
            <person name="Garrido J.L."/>
        </authorList>
    </citation>
    <scope>NUCLEOTIDE SEQUENCE [LARGE SCALE GENOMIC DNA]</scope>
    <source>
        <strain evidence="6 7">RCC1774</strain>
    </source>
</reference>
<dbReference type="SUPFAM" id="SSF51230">
    <property type="entry name" value="Single hybrid motif"/>
    <property type="match status" value="1"/>
</dbReference>
<accession>A0A2W1JEP5</accession>
<dbReference type="NCBIfam" id="NF002270">
    <property type="entry name" value="PRK01202.1"/>
    <property type="match status" value="1"/>
</dbReference>